<dbReference type="Gene3D" id="1.10.287.70">
    <property type="match status" value="1"/>
</dbReference>
<evidence type="ECO:0000256" key="9">
    <source>
        <dbReference type="SAM" id="SignalP"/>
    </source>
</evidence>
<evidence type="ECO:0000256" key="5">
    <source>
        <dbReference type="ARBA" id="ARBA00023136"/>
    </source>
</evidence>
<evidence type="ECO:0000259" key="10">
    <source>
        <dbReference type="Pfam" id="PF24061"/>
    </source>
</evidence>
<evidence type="ECO:0000313" key="11">
    <source>
        <dbReference type="EMBL" id="KRF99657.1"/>
    </source>
</evidence>
<evidence type="ECO:0000256" key="7">
    <source>
        <dbReference type="ARBA" id="ARBA00023180"/>
    </source>
</evidence>
<keyword evidence="7" id="KW-0325">Glycoprotein</keyword>
<evidence type="ECO:0000256" key="2">
    <source>
        <dbReference type="ARBA" id="ARBA00022475"/>
    </source>
</evidence>
<evidence type="ECO:0000256" key="6">
    <source>
        <dbReference type="ARBA" id="ARBA00023170"/>
    </source>
</evidence>
<proteinExistence type="predicted"/>
<evidence type="ECO:0000313" key="12">
    <source>
        <dbReference type="Proteomes" id="UP000007798"/>
    </source>
</evidence>
<dbReference type="FunCoup" id="A0A0Q9X1A7">
    <property type="interactions" value="8"/>
</dbReference>
<dbReference type="AlphaFoldDB" id="A0A0Q9X1A7"/>
<feature type="transmembrane region" description="Helical" evidence="8">
    <location>
        <begin position="390"/>
        <end position="406"/>
    </location>
</feature>
<dbReference type="Proteomes" id="UP000007798">
    <property type="component" value="Unassembled WGS sequence"/>
</dbReference>
<evidence type="ECO:0000256" key="4">
    <source>
        <dbReference type="ARBA" id="ARBA00022989"/>
    </source>
</evidence>
<reference evidence="11 12" key="1">
    <citation type="journal article" date="2007" name="Nature">
        <title>Evolution of genes and genomes on the Drosophila phylogeny.</title>
        <authorList>
            <consortium name="Drosophila 12 Genomes Consortium"/>
            <person name="Clark A.G."/>
            <person name="Eisen M.B."/>
            <person name="Smith D.R."/>
            <person name="Bergman C.M."/>
            <person name="Oliver B."/>
            <person name="Markow T.A."/>
            <person name="Kaufman T.C."/>
            <person name="Kellis M."/>
            <person name="Gelbart W."/>
            <person name="Iyer V.N."/>
            <person name="Pollard D.A."/>
            <person name="Sackton T.B."/>
            <person name="Larracuente A.M."/>
            <person name="Singh N.D."/>
            <person name="Abad J.P."/>
            <person name="Abt D.N."/>
            <person name="Adryan B."/>
            <person name="Aguade M."/>
            <person name="Akashi H."/>
            <person name="Anderson W.W."/>
            <person name="Aquadro C.F."/>
            <person name="Ardell D.H."/>
            <person name="Arguello R."/>
            <person name="Artieri C.G."/>
            <person name="Barbash D.A."/>
            <person name="Barker D."/>
            <person name="Barsanti P."/>
            <person name="Batterham P."/>
            <person name="Batzoglou S."/>
            <person name="Begun D."/>
            <person name="Bhutkar A."/>
            <person name="Blanco E."/>
            <person name="Bosak S.A."/>
            <person name="Bradley R.K."/>
            <person name="Brand A.D."/>
            <person name="Brent M.R."/>
            <person name="Brooks A.N."/>
            <person name="Brown R.H."/>
            <person name="Butlin R.K."/>
            <person name="Caggese C."/>
            <person name="Calvi B.R."/>
            <person name="Bernardo de Carvalho A."/>
            <person name="Caspi A."/>
            <person name="Castrezana S."/>
            <person name="Celniker S.E."/>
            <person name="Chang J.L."/>
            <person name="Chapple C."/>
            <person name="Chatterji S."/>
            <person name="Chinwalla A."/>
            <person name="Civetta A."/>
            <person name="Clifton S.W."/>
            <person name="Comeron J.M."/>
            <person name="Costello J.C."/>
            <person name="Coyne J.A."/>
            <person name="Daub J."/>
            <person name="David R.G."/>
            <person name="Delcher A.L."/>
            <person name="Delehaunty K."/>
            <person name="Do C.B."/>
            <person name="Ebling H."/>
            <person name="Edwards K."/>
            <person name="Eickbush T."/>
            <person name="Evans J.D."/>
            <person name="Filipski A."/>
            <person name="Findeiss S."/>
            <person name="Freyhult E."/>
            <person name="Fulton L."/>
            <person name="Fulton R."/>
            <person name="Garcia A.C."/>
            <person name="Gardiner A."/>
            <person name="Garfield D.A."/>
            <person name="Garvin B.E."/>
            <person name="Gibson G."/>
            <person name="Gilbert D."/>
            <person name="Gnerre S."/>
            <person name="Godfrey J."/>
            <person name="Good R."/>
            <person name="Gotea V."/>
            <person name="Gravely B."/>
            <person name="Greenberg A.J."/>
            <person name="Griffiths-Jones S."/>
            <person name="Gross S."/>
            <person name="Guigo R."/>
            <person name="Gustafson E.A."/>
            <person name="Haerty W."/>
            <person name="Hahn M.W."/>
            <person name="Halligan D.L."/>
            <person name="Halpern A.L."/>
            <person name="Halter G.M."/>
            <person name="Han M.V."/>
            <person name="Heger A."/>
            <person name="Hillier L."/>
            <person name="Hinrichs A.S."/>
            <person name="Holmes I."/>
            <person name="Hoskins R.A."/>
            <person name="Hubisz M.J."/>
            <person name="Hultmark D."/>
            <person name="Huntley M.A."/>
            <person name="Jaffe D.B."/>
            <person name="Jagadeeshan S."/>
            <person name="Jeck W.R."/>
            <person name="Johnson J."/>
            <person name="Jones C.D."/>
            <person name="Jordan W.C."/>
            <person name="Karpen G.H."/>
            <person name="Kataoka E."/>
            <person name="Keightley P.D."/>
            <person name="Kheradpour P."/>
            <person name="Kirkness E.F."/>
            <person name="Koerich L.B."/>
            <person name="Kristiansen K."/>
            <person name="Kudrna D."/>
            <person name="Kulathinal R.J."/>
            <person name="Kumar S."/>
            <person name="Kwok R."/>
            <person name="Lander E."/>
            <person name="Langley C.H."/>
            <person name="Lapoint R."/>
            <person name="Lazzaro B.P."/>
            <person name="Lee S.J."/>
            <person name="Levesque L."/>
            <person name="Li R."/>
            <person name="Lin C.F."/>
            <person name="Lin M.F."/>
            <person name="Lindblad-Toh K."/>
            <person name="Llopart A."/>
            <person name="Long M."/>
            <person name="Low L."/>
            <person name="Lozovsky E."/>
            <person name="Lu J."/>
            <person name="Luo M."/>
            <person name="Machado C.A."/>
            <person name="Makalowski W."/>
            <person name="Marzo M."/>
            <person name="Matsuda M."/>
            <person name="Matzkin L."/>
            <person name="McAllister B."/>
            <person name="McBride C.S."/>
            <person name="McKernan B."/>
            <person name="McKernan K."/>
            <person name="Mendez-Lago M."/>
            <person name="Minx P."/>
            <person name="Mollenhauer M.U."/>
            <person name="Montooth K."/>
            <person name="Mount S.M."/>
            <person name="Mu X."/>
            <person name="Myers E."/>
            <person name="Negre B."/>
            <person name="Newfeld S."/>
            <person name="Nielsen R."/>
            <person name="Noor M.A."/>
            <person name="O'Grady P."/>
            <person name="Pachter L."/>
            <person name="Papaceit M."/>
            <person name="Parisi M.J."/>
            <person name="Parisi M."/>
            <person name="Parts L."/>
            <person name="Pedersen J.S."/>
            <person name="Pesole G."/>
            <person name="Phillippy A.M."/>
            <person name="Ponting C.P."/>
            <person name="Pop M."/>
            <person name="Porcelli D."/>
            <person name="Powell J.R."/>
            <person name="Prohaska S."/>
            <person name="Pruitt K."/>
            <person name="Puig M."/>
            <person name="Quesneville H."/>
            <person name="Ram K.R."/>
            <person name="Rand D."/>
            <person name="Rasmussen M.D."/>
            <person name="Reed L.K."/>
            <person name="Reenan R."/>
            <person name="Reily A."/>
            <person name="Remington K.A."/>
            <person name="Rieger T.T."/>
            <person name="Ritchie M.G."/>
            <person name="Robin C."/>
            <person name="Rogers Y.H."/>
            <person name="Rohde C."/>
            <person name="Rozas J."/>
            <person name="Rubenfield M.J."/>
            <person name="Ruiz A."/>
            <person name="Russo S."/>
            <person name="Salzberg S.L."/>
            <person name="Sanchez-Gracia A."/>
            <person name="Saranga D.J."/>
            <person name="Sato H."/>
            <person name="Schaeffer S.W."/>
            <person name="Schatz M.C."/>
            <person name="Schlenke T."/>
            <person name="Schwartz R."/>
            <person name="Segarra C."/>
            <person name="Singh R.S."/>
            <person name="Sirot L."/>
            <person name="Sirota M."/>
            <person name="Sisneros N.B."/>
            <person name="Smith C.D."/>
            <person name="Smith T.F."/>
            <person name="Spieth J."/>
            <person name="Stage D.E."/>
            <person name="Stark A."/>
            <person name="Stephan W."/>
            <person name="Strausberg R.L."/>
            <person name="Strempel S."/>
            <person name="Sturgill D."/>
            <person name="Sutton G."/>
            <person name="Sutton G.G."/>
            <person name="Tao W."/>
            <person name="Teichmann S."/>
            <person name="Tobari Y.N."/>
            <person name="Tomimura Y."/>
            <person name="Tsolas J.M."/>
            <person name="Valente V.L."/>
            <person name="Venter E."/>
            <person name="Venter J.C."/>
            <person name="Vicario S."/>
            <person name="Vieira F.G."/>
            <person name="Vilella A.J."/>
            <person name="Villasante A."/>
            <person name="Walenz B."/>
            <person name="Wang J."/>
            <person name="Wasserman M."/>
            <person name="Watts T."/>
            <person name="Wilson D."/>
            <person name="Wilson R.K."/>
            <person name="Wing R.A."/>
            <person name="Wolfner M.F."/>
            <person name="Wong A."/>
            <person name="Wong G.K."/>
            <person name="Wu C.I."/>
            <person name="Wu G."/>
            <person name="Yamamoto D."/>
            <person name="Yang H.P."/>
            <person name="Yang S.P."/>
            <person name="Yorke J.A."/>
            <person name="Yoshida K."/>
            <person name="Zdobnov E."/>
            <person name="Zhang P."/>
            <person name="Zhang Y."/>
            <person name="Zimin A.V."/>
            <person name="Baldwin J."/>
            <person name="Abdouelleil A."/>
            <person name="Abdulkadir J."/>
            <person name="Abebe A."/>
            <person name="Abera B."/>
            <person name="Abreu J."/>
            <person name="Acer S.C."/>
            <person name="Aftuck L."/>
            <person name="Alexander A."/>
            <person name="An P."/>
            <person name="Anderson E."/>
            <person name="Anderson S."/>
            <person name="Arachi H."/>
            <person name="Azer M."/>
            <person name="Bachantsang P."/>
            <person name="Barry A."/>
            <person name="Bayul T."/>
            <person name="Berlin A."/>
            <person name="Bessette D."/>
            <person name="Bloom T."/>
            <person name="Blye J."/>
            <person name="Boguslavskiy L."/>
            <person name="Bonnet C."/>
            <person name="Boukhgalter B."/>
            <person name="Bourzgui I."/>
            <person name="Brown A."/>
            <person name="Cahill P."/>
            <person name="Channer S."/>
            <person name="Cheshatsang Y."/>
            <person name="Chuda L."/>
            <person name="Citroen M."/>
            <person name="Collymore A."/>
            <person name="Cooke P."/>
            <person name="Costello M."/>
            <person name="D'Aco K."/>
            <person name="Daza R."/>
            <person name="De Haan G."/>
            <person name="DeGray S."/>
            <person name="DeMaso C."/>
            <person name="Dhargay N."/>
            <person name="Dooley K."/>
            <person name="Dooley E."/>
            <person name="Doricent M."/>
            <person name="Dorje P."/>
            <person name="Dorjee K."/>
            <person name="Dupes A."/>
            <person name="Elong R."/>
            <person name="Falk J."/>
            <person name="Farina A."/>
            <person name="Faro S."/>
            <person name="Ferguson D."/>
            <person name="Fisher S."/>
            <person name="Foley C.D."/>
            <person name="Franke A."/>
            <person name="Friedrich D."/>
            <person name="Gadbois L."/>
            <person name="Gearin G."/>
            <person name="Gearin C.R."/>
            <person name="Giannoukos G."/>
            <person name="Goode T."/>
            <person name="Graham J."/>
            <person name="Grandbois E."/>
            <person name="Grewal S."/>
            <person name="Gyaltsen K."/>
            <person name="Hafez N."/>
            <person name="Hagos B."/>
            <person name="Hall J."/>
            <person name="Henson C."/>
            <person name="Hollinger A."/>
            <person name="Honan T."/>
            <person name="Huard M.D."/>
            <person name="Hughes L."/>
            <person name="Hurhula B."/>
            <person name="Husby M.E."/>
            <person name="Kamat A."/>
            <person name="Kanga B."/>
            <person name="Kashin S."/>
            <person name="Khazanovich D."/>
            <person name="Kisner P."/>
            <person name="Lance K."/>
            <person name="Lara M."/>
            <person name="Lee W."/>
            <person name="Lennon N."/>
            <person name="Letendre F."/>
            <person name="LeVine R."/>
            <person name="Lipovsky A."/>
            <person name="Liu X."/>
            <person name="Liu J."/>
            <person name="Liu S."/>
            <person name="Lokyitsang T."/>
            <person name="Lokyitsang Y."/>
            <person name="Lubonja R."/>
            <person name="Lui A."/>
            <person name="MacDonald P."/>
            <person name="Magnisalis V."/>
            <person name="Maru K."/>
            <person name="Matthews C."/>
            <person name="McCusker W."/>
            <person name="McDonough S."/>
            <person name="Mehta T."/>
            <person name="Meldrim J."/>
            <person name="Meneus L."/>
            <person name="Mihai O."/>
            <person name="Mihalev A."/>
            <person name="Mihova T."/>
            <person name="Mittelman R."/>
            <person name="Mlenga V."/>
            <person name="Montmayeur A."/>
            <person name="Mulrain L."/>
            <person name="Navidi A."/>
            <person name="Naylor J."/>
            <person name="Negash T."/>
            <person name="Nguyen T."/>
            <person name="Nguyen N."/>
            <person name="Nicol R."/>
            <person name="Norbu C."/>
            <person name="Norbu N."/>
            <person name="Novod N."/>
            <person name="O'Neill B."/>
            <person name="Osman S."/>
            <person name="Markiewicz E."/>
            <person name="Oyono O.L."/>
            <person name="Patti C."/>
            <person name="Phunkhang P."/>
            <person name="Pierre F."/>
            <person name="Priest M."/>
            <person name="Raghuraman S."/>
            <person name="Rege F."/>
            <person name="Reyes R."/>
            <person name="Rise C."/>
            <person name="Rogov P."/>
            <person name="Ross K."/>
            <person name="Ryan E."/>
            <person name="Settipalli S."/>
            <person name="Shea T."/>
            <person name="Sherpa N."/>
            <person name="Shi L."/>
            <person name="Shih D."/>
            <person name="Sparrow T."/>
            <person name="Spaulding J."/>
            <person name="Stalker J."/>
            <person name="Stange-Thomann N."/>
            <person name="Stavropoulos S."/>
            <person name="Stone C."/>
            <person name="Strader C."/>
            <person name="Tesfaye S."/>
            <person name="Thomson T."/>
            <person name="Thoulutsang Y."/>
            <person name="Thoulutsang D."/>
            <person name="Topham K."/>
            <person name="Topping I."/>
            <person name="Tsamla T."/>
            <person name="Vassiliev H."/>
            <person name="Vo A."/>
            <person name="Wangchuk T."/>
            <person name="Wangdi T."/>
            <person name="Weiand M."/>
            <person name="Wilkinson J."/>
            <person name="Wilson A."/>
            <person name="Yadav S."/>
            <person name="Young G."/>
            <person name="Yu Q."/>
            <person name="Zembek L."/>
            <person name="Zhong D."/>
            <person name="Zimmer A."/>
            <person name="Zwirko Z."/>
            <person name="Jaffe D.B."/>
            <person name="Alvarez P."/>
            <person name="Brockman W."/>
            <person name="Butler J."/>
            <person name="Chin C."/>
            <person name="Gnerre S."/>
            <person name="Grabherr M."/>
            <person name="Kleber M."/>
            <person name="Mauceli E."/>
            <person name="MacCallum I."/>
        </authorList>
    </citation>
    <scope>NUCLEOTIDE SEQUENCE [LARGE SCALE GENOMIC DNA]</scope>
    <source>
        <strain evidence="12">Tucson 14030-0811.24</strain>
    </source>
</reference>
<feature type="chain" id="PRO_5006387371" description="Putative ionotropic receptor ligand binding domain-containing protein" evidence="9">
    <location>
        <begin position="21"/>
        <end position="633"/>
    </location>
</feature>
<dbReference type="OrthoDB" id="6506757at2759"/>
<evidence type="ECO:0000256" key="1">
    <source>
        <dbReference type="ARBA" id="ARBA00004651"/>
    </source>
</evidence>
<accession>A0A0Q9X1A7</accession>
<keyword evidence="12" id="KW-1185">Reference proteome</keyword>
<keyword evidence="6" id="KW-0675">Receptor</keyword>
<name>A0A0Q9X1A7_DROWI</name>
<feature type="transmembrane region" description="Helical" evidence="8">
    <location>
        <begin position="366"/>
        <end position="384"/>
    </location>
</feature>
<organism evidence="11 12">
    <name type="scientific">Drosophila willistoni</name>
    <name type="common">Fruit fly</name>
    <dbReference type="NCBI Taxonomy" id="7260"/>
    <lineage>
        <taxon>Eukaryota</taxon>
        <taxon>Metazoa</taxon>
        <taxon>Ecdysozoa</taxon>
        <taxon>Arthropoda</taxon>
        <taxon>Hexapoda</taxon>
        <taxon>Insecta</taxon>
        <taxon>Pterygota</taxon>
        <taxon>Neoptera</taxon>
        <taxon>Endopterygota</taxon>
        <taxon>Diptera</taxon>
        <taxon>Brachycera</taxon>
        <taxon>Muscomorpha</taxon>
        <taxon>Ephydroidea</taxon>
        <taxon>Drosophilidae</taxon>
        <taxon>Drosophila</taxon>
        <taxon>Sophophora</taxon>
    </lineage>
</organism>
<dbReference type="InterPro" id="IPR056198">
    <property type="entry name" value="LBD_receptor"/>
</dbReference>
<evidence type="ECO:0000256" key="8">
    <source>
        <dbReference type="SAM" id="Phobius"/>
    </source>
</evidence>
<dbReference type="EMBL" id="CH964239">
    <property type="protein sequence ID" value="KRF99657.1"/>
    <property type="molecule type" value="Genomic_DNA"/>
</dbReference>
<keyword evidence="9" id="KW-0732">Signal</keyword>
<keyword evidence="5 8" id="KW-0472">Membrane</keyword>
<dbReference type="PANTHER" id="PTHR42643:SF37">
    <property type="entry name" value="IONOTROPIC RECEPTOR 11A-RELATED"/>
    <property type="match status" value="1"/>
</dbReference>
<dbReference type="KEGG" id="dwi:26529555"/>
<dbReference type="eggNOG" id="KOG0382">
    <property type="taxonomic scope" value="Eukaryota"/>
</dbReference>
<dbReference type="eggNOG" id="KOG1052">
    <property type="taxonomic scope" value="Eukaryota"/>
</dbReference>
<keyword evidence="4 8" id="KW-1133">Transmembrane helix</keyword>
<keyword evidence="3 8" id="KW-0812">Transmembrane</keyword>
<dbReference type="GO" id="GO:0001580">
    <property type="term" value="P:detection of chemical stimulus involved in sensory perception of bitter taste"/>
    <property type="evidence" value="ECO:0007669"/>
    <property type="project" value="EnsemblMetazoa"/>
</dbReference>
<comment type="subcellular location">
    <subcellularLocation>
        <location evidence="1">Cell membrane</location>
        <topology evidence="1">Multi-pass membrane protein</topology>
    </subcellularLocation>
</comment>
<dbReference type="Gene3D" id="3.40.190.10">
    <property type="entry name" value="Periplasmic binding protein-like II"/>
    <property type="match status" value="1"/>
</dbReference>
<dbReference type="InterPro" id="IPR052192">
    <property type="entry name" value="Insect_Ionotropic_Sensory_Rcpt"/>
</dbReference>
<dbReference type="SUPFAM" id="SSF53850">
    <property type="entry name" value="Periplasmic binding protein-like II"/>
    <property type="match status" value="1"/>
</dbReference>
<feature type="transmembrane region" description="Helical" evidence="8">
    <location>
        <begin position="595"/>
        <end position="621"/>
    </location>
</feature>
<dbReference type="GO" id="GO:0005886">
    <property type="term" value="C:plasma membrane"/>
    <property type="evidence" value="ECO:0007669"/>
    <property type="project" value="UniProtKB-SubCell"/>
</dbReference>
<sequence length="633" mass="73101">MWWSSIWSVSLTFLPFVVLGAVPAPLPYRPTALVTAAIYVLKQHVCPDHSTLAVIELFRKSNQHQQHDQNELLTHLLMDLGTEIGVQLLRDKPIERPKDHIVFLVDSAEAFRTLRFHFADSQFDNEFTFLILYMGKAMDDSMELEIEDMFETCFNFHVLNVILLVEKHSEIVSDEEEIDHDVGVLVYGYRLYGAHCNQSLTIQLLNEYKNGQLLREITHRNLFDRSMHSLYGCPLNISWFHLAPFVIFNGDSEDPVQLSESWRLSGIDGDLLKMLADIFDFRIQLRNPCDKCASPDTPVGTCGDCLNELATNNSSVAIGALSASHLYRNYFSTTSAYYQSSLIFVVHMDSKIGAVTQLALPFKRHVWLLLIIACILMVIVQAIWHRQNGSFDISLGGLCVLTILLGNPVVERRLPTMYVARLMLAVWLLMALVLRAAYQGKLYDVFRLPYSSSLPEQISDLLNNNYTLVAHEYYDFYPHERTRLTKMNYLRRFRLLEEECDSQTGERLTSTVLMANLAYYNQINWHTTRLTHVKEPIFLYQLVMYLRRHSVLKFPFDRKLKQLMSSGIVGHINRLYDQSKYRTPQNHHDVTTVPLITFCGLFTVSSILLTTAVVAIMLELLSLRFIWLRRYFE</sequence>
<keyword evidence="2" id="KW-1003">Cell membrane</keyword>
<feature type="signal peptide" evidence="9">
    <location>
        <begin position="1"/>
        <end position="20"/>
    </location>
</feature>
<gene>
    <name evidence="11" type="primary">Dwil\GK27553</name>
    <name evidence="11" type="ORF">Dwil_GK27553</name>
</gene>
<dbReference type="Pfam" id="PF24061">
    <property type="entry name" value="LBD_receptor"/>
    <property type="match status" value="1"/>
</dbReference>
<protein>
    <recommendedName>
        <fullName evidence="10">Putative ionotropic receptor ligand binding domain-containing protein</fullName>
    </recommendedName>
</protein>
<feature type="domain" description="Putative ionotropic receptor ligand binding" evidence="10">
    <location>
        <begin position="26"/>
        <end position="227"/>
    </location>
</feature>
<dbReference type="InParanoid" id="A0A0Q9X1A7"/>
<dbReference type="PANTHER" id="PTHR42643">
    <property type="entry name" value="IONOTROPIC RECEPTOR 20A-RELATED"/>
    <property type="match status" value="1"/>
</dbReference>
<feature type="transmembrane region" description="Helical" evidence="8">
    <location>
        <begin position="418"/>
        <end position="438"/>
    </location>
</feature>
<evidence type="ECO:0000256" key="3">
    <source>
        <dbReference type="ARBA" id="ARBA00022692"/>
    </source>
</evidence>